<evidence type="ECO:0000256" key="1">
    <source>
        <dbReference type="SAM" id="MobiDB-lite"/>
    </source>
</evidence>
<feature type="region of interest" description="Disordered" evidence="1">
    <location>
        <begin position="174"/>
        <end position="241"/>
    </location>
</feature>
<sequence length="571" mass="64468">MNGLGDVVALAQLTADIAQRLDAARHAPDDVKRLIEEVHRYHRCIARAGNSIRQNGAVLKPLDGVKGDILWFLRRCEQTTKKLQNIVSRYEDIVRGDGPATNEDGARKQWTKALSTMYRSIKWTSKAETVDELRAELTQHTQFLTFLSQQLLSEQMAELSESLQMKFDQIRRGMSSSASSPTLSPLIRPYSISPQFGPSDRSPDPNTRHANREATGSLSTSPRDPPGTLQSGPTMAPLMLPPPADVDITRYVFRHDDSQFKLPSDIPKATRTPGDEFRYVGLASDDEQQELIDELATKTTFPEFPIETVTFVFQKTSSSERATIRASNAGKVMLVQKGSAVEDIWTLNDEKTIRFRQRVPTWDNIIPYSTNGEELTAVVEQGSGLTFVTFEEGRRYQHPEIRTSWVTYKFRNADDCRRFQEALYGYELLLLVPVLEIYRPRTGRGGDRITNIQNIRVWKRGSESRFMVKLIPEPGKRRKKYLEFNLGQEGIKVEAKGKGSESKLIFSGIGVWIDEESFWERRGSMTSLSSASTTGSSISSITRRLSFELSPLVEEIVVVFQAQEPDGLYLT</sequence>
<dbReference type="EMBL" id="KN847479">
    <property type="protein sequence ID" value="KIX03123.1"/>
    <property type="molecule type" value="Genomic_DNA"/>
</dbReference>
<dbReference type="STRING" id="1442369.A0A0D2GY35"/>
<dbReference type="Proteomes" id="UP000053617">
    <property type="component" value="Unassembled WGS sequence"/>
</dbReference>
<keyword evidence="3" id="KW-1185">Reference proteome</keyword>
<dbReference type="HOGENOM" id="CLU_477333_0_0_1"/>
<dbReference type="VEuPathDB" id="FungiDB:Z518_06673"/>
<evidence type="ECO:0000313" key="2">
    <source>
        <dbReference type="EMBL" id="KIX03123.1"/>
    </source>
</evidence>
<dbReference type="GeneID" id="25294744"/>
<reference evidence="2 3" key="1">
    <citation type="submission" date="2015-01" db="EMBL/GenBank/DDBJ databases">
        <title>The Genome Sequence of Rhinocladiella mackenzie CBS 650.93.</title>
        <authorList>
            <consortium name="The Broad Institute Genomics Platform"/>
            <person name="Cuomo C."/>
            <person name="de Hoog S."/>
            <person name="Gorbushina A."/>
            <person name="Stielow B."/>
            <person name="Teixiera M."/>
            <person name="Abouelleil A."/>
            <person name="Chapman S.B."/>
            <person name="Priest M."/>
            <person name="Young S.K."/>
            <person name="Wortman J."/>
            <person name="Nusbaum C."/>
            <person name="Birren B."/>
        </authorList>
    </citation>
    <scope>NUCLEOTIDE SEQUENCE [LARGE SCALE GENOMIC DNA]</scope>
    <source>
        <strain evidence="2 3">CBS 650.93</strain>
    </source>
</reference>
<organism evidence="2 3">
    <name type="scientific">Rhinocladiella mackenziei CBS 650.93</name>
    <dbReference type="NCBI Taxonomy" id="1442369"/>
    <lineage>
        <taxon>Eukaryota</taxon>
        <taxon>Fungi</taxon>
        <taxon>Dikarya</taxon>
        <taxon>Ascomycota</taxon>
        <taxon>Pezizomycotina</taxon>
        <taxon>Eurotiomycetes</taxon>
        <taxon>Chaetothyriomycetidae</taxon>
        <taxon>Chaetothyriales</taxon>
        <taxon>Herpotrichiellaceae</taxon>
        <taxon>Rhinocladiella</taxon>
    </lineage>
</organism>
<evidence type="ECO:0000313" key="3">
    <source>
        <dbReference type="Proteomes" id="UP000053617"/>
    </source>
</evidence>
<feature type="compositionally biased region" description="Basic and acidic residues" evidence="1">
    <location>
        <begin position="201"/>
        <end position="212"/>
    </location>
</feature>
<name>A0A0D2GY35_9EURO</name>
<accession>A0A0D2GY35</accession>
<protein>
    <submittedName>
        <fullName evidence="2">Uncharacterized protein</fullName>
    </submittedName>
</protein>
<feature type="compositionally biased region" description="Polar residues" evidence="1">
    <location>
        <begin position="214"/>
        <end position="233"/>
    </location>
</feature>
<proteinExistence type="predicted"/>
<dbReference type="AlphaFoldDB" id="A0A0D2GY35"/>
<dbReference type="RefSeq" id="XP_013270259.1">
    <property type="nucleotide sequence ID" value="XM_013414805.1"/>
</dbReference>
<dbReference type="OrthoDB" id="5404564at2759"/>
<gene>
    <name evidence="2" type="ORF">Z518_06673</name>
</gene>
<feature type="compositionally biased region" description="Low complexity" evidence="1">
    <location>
        <begin position="175"/>
        <end position="186"/>
    </location>
</feature>